<evidence type="ECO:0000313" key="1">
    <source>
        <dbReference type="EMBL" id="VVE85790.1"/>
    </source>
</evidence>
<sequence length="31" mass="3561">MKYATMEQMRPHYPMPALGRRLSVSVSGLRP</sequence>
<protein>
    <submittedName>
        <fullName evidence="1">Uncharacterized protein</fullName>
    </submittedName>
</protein>
<dbReference type="AlphaFoldDB" id="A0A5E5BNB2"/>
<dbReference type="Proteomes" id="UP000335538">
    <property type="component" value="Unassembled WGS sequence"/>
</dbReference>
<accession>A0A5E5BNB2</accession>
<proteinExistence type="predicted"/>
<reference evidence="1 2" key="1">
    <citation type="submission" date="2019-08" db="EMBL/GenBank/DDBJ databases">
        <authorList>
            <person name="Peeters C."/>
        </authorList>
    </citation>
    <scope>NUCLEOTIDE SEQUENCE [LARGE SCALE GENOMIC DNA]</scope>
    <source>
        <strain evidence="1 2">LMG 31121</strain>
    </source>
</reference>
<name>A0A5E5BNB2_9BURK</name>
<organism evidence="1 2">
    <name type="scientific">Pandoraea sputorum</name>
    <dbReference type="NCBI Taxonomy" id="93222"/>
    <lineage>
        <taxon>Bacteria</taxon>
        <taxon>Pseudomonadati</taxon>
        <taxon>Pseudomonadota</taxon>
        <taxon>Betaproteobacteria</taxon>
        <taxon>Burkholderiales</taxon>
        <taxon>Burkholderiaceae</taxon>
        <taxon>Pandoraea</taxon>
    </lineage>
</organism>
<dbReference type="EMBL" id="CABPSR010000034">
    <property type="protein sequence ID" value="VVE85790.1"/>
    <property type="molecule type" value="Genomic_DNA"/>
</dbReference>
<evidence type="ECO:0000313" key="2">
    <source>
        <dbReference type="Proteomes" id="UP000335538"/>
    </source>
</evidence>
<gene>
    <name evidence="1" type="ORF">PSP31121_05422</name>
</gene>